<dbReference type="Proteomes" id="UP000675881">
    <property type="component" value="Chromosome 6"/>
</dbReference>
<feature type="domain" description="Nose resistant-to-fluoxetine protein N-terminal" evidence="1">
    <location>
        <begin position="39"/>
        <end position="159"/>
    </location>
</feature>
<dbReference type="GO" id="GO:0016747">
    <property type="term" value="F:acyltransferase activity, transferring groups other than amino-acyl groups"/>
    <property type="evidence" value="ECO:0007669"/>
    <property type="project" value="InterPro"/>
</dbReference>
<dbReference type="InterPro" id="IPR006621">
    <property type="entry name" value="Nose-resist-to-fluoxetine_N"/>
</dbReference>
<name>A0A7R8CZ94_LEPSM</name>
<evidence type="ECO:0000313" key="2">
    <source>
        <dbReference type="EMBL" id="CAF2974132.1"/>
    </source>
</evidence>
<dbReference type="Pfam" id="PF01757">
    <property type="entry name" value="Acyl_transf_3"/>
    <property type="match status" value="1"/>
</dbReference>
<accession>A0A7R8CZ94</accession>
<reference evidence="2" key="1">
    <citation type="submission" date="2021-02" db="EMBL/GenBank/DDBJ databases">
        <authorList>
            <person name="Bekaert M."/>
        </authorList>
    </citation>
    <scope>NUCLEOTIDE SEQUENCE</scope>
    <source>
        <strain evidence="2">IoA-00</strain>
    </source>
</reference>
<protein>
    <submittedName>
        <fullName evidence="2">(salmon louse) hypothetical protein</fullName>
    </submittedName>
</protein>
<dbReference type="AlphaFoldDB" id="A0A7R8CZ94"/>
<keyword evidence="3" id="KW-1185">Reference proteome</keyword>
<dbReference type="PANTHER" id="PTHR11161:SF0">
    <property type="entry name" value="O-ACYLTRANSFERASE LIKE PROTEIN"/>
    <property type="match status" value="1"/>
</dbReference>
<gene>
    <name evidence="2" type="ORF">LSAA_11467</name>
</gene>
<proteinExistence type="predicted"/>
<evidence type="ECO:0000259" key="1">
    <source>
        <dbReference type="SMART" id="SM00703"/>
    </source>
</evidence>
<organism evidence="2 3">
    <name type="scientific">Lepeophtheirus salmonis</name>
    <name type="common">Salmon louse</name>
    <name type="synonym">Caligus salmonis</name>
    <dbReference type="NCBI Taxonomy" id="72036"/>
    <lineage>
        <taxon>Eukaryota</taxon>
        <taxon>Metazoa</taxon>
        <taxon>Ecdysozoa</taxon>
        <taxon>Arthropoda</taxon>
        <taxon>Crustacea</taxon>
        <taxon>Multicrustacea</taxon>
        <taxon>Hexanauplia</taxon>
        <taxon>Copepoda</taxon>
        <taxon>Siphonostomatoida</taxon>
        <taxon>Caligidae</taxon>
        <taxon>Lepeophtheirus</taxon>
    </lineage>
</organism>
<dbReference type="SMART" id="SM00703">
    <property type="entry name" value="NRF"/>
    <property type="match status" value="1"/>
</dbReference>
<dbReference type="Pfam" id="PF20146">
    <property type="entry name" value="NRF"/>
    <property type="match status" value="1"/>
</dbReference>
<dbReference type="OrthoDB" id="207378at2759"/>
<dbReference type="InterPro" id="IPR002656">
    <property type="entry name" value="Acyl_transf_3_dom"/>
</dbReference>
<evidence type="ECO:0000313" key="3">
    <source>
        <dbReference type="Proteomes" id="UP000675881"/>
    </source>
</evidence>
<sequence length="566" mass="63992">MKDSIKYLLLLIFTLVSQSESNLFSNSLNSTFLERVNLSPDCASALLKFISSIPKETWALKMLDASGKIPSGILSGNINNIGDRTACVNVQGPDVRGRYIRAILGISKEAKTSSGLSRVYSHAFCLPDICSQEDFTFVIQGLRPGSVDVQIIEDDFKERKIVFDAVDIIFMVIISIMGIFVLVGTLVELLDKIYPMKKDVELLKIFKMFSLITNTKEFLAIPPPESPDKVGKRLDSLDGIRFISITWVLICHTLQSYVTKLNNGSDAMDMIFGNFWSQTISNAFSSVDTFFVLSGILVSYLTSKELERNSGRLNWFLFYFHRYVRLTIVYGILILFVSSLYRHIGPSSDIILQESQKCRDVFGQNLLYIGNLINQSSFCVGPSWYLDCDMQMFIISPLIVYPLWKKQMDSTTNTEIFGEVLLSVQIEIFTFSENYVAPWMRIQPYLVGLIVGNVLFKLQCRINLSKWTILIGWALGFAIGFTTIYGLDISKYMKSDSFISQPIAERIAYGSLSRLSWGLAVGWVIFACETGYGGIIHEFLSWEFFKPLSKLTFFDLSHTHECNSVS</sequence>
<dbReference type="PANTHER" id="PTHR11161">
    <property type="entry name" value="O-ACYLTRANSFERASE"/>
    <property type="match status" value="1"/>
</dbReference>
<dbReference type="EMBL" id="HG994585">
    <property type="protein sequence ID" value="CAF2974132.1"/>
    <property type="molecule type" value="Genomic_DNA"/>
</dbReference>
<dbReference type="InterPro" id="IPR052728">
    <property type="entry name" value="O2_lipid_transport_reg"/>
</dbReference>